<evidence type="ECO:0000313" key="1">
    <source>
        <dbReference type="EMBL" id="JAH59387.1"/>
    </source>
</evidence>
<organism evidence="1">
    <name type="scientific">Anguilla anguilla</name>
    <name type="common">European freshwater eel</name>
    <name type="synonym">Muraena anguilla</name>
    <dbReference type="NCBI Taxonomy" id="7936"/>
    <lineage>
        <taxon>Eukaryota</taxon>
        <taxon>Metazoa</taxon>
        <taxon>Chordata</taxon>
        <taxon>Craniata</taxon>
        <taxon>Vertebrata</taxon>
        <taxon>Euteleostomi</taxon>
        <taxon>Actinopterygii</taxon>
        <taxon>Neopterygii</taxon>
        <taxon>Teleostei</taxon>
        <taxon>Anguilliformes</taxon>
        <taxon>Anguillidae</taxon>
        <taxon>Anguilla</taxon>
    </lineage>
</organism>
<reference evidence="1" key="1">
    <citation type="submission" date="2014-11" db="EMBL/GenBank/DDBJ databases">
        <authorList>
            <person name="Amaro Gonzalez C."/>
        </authorList>
    </citation>
    <scope>NUCLEOTIDE SEQUENCE</scope>
</reference>
<sequence length="65" mass="7119">MRQSTQAWTGTSVSGPYTLLLSGLQLWGQFSVCVPVCLSVCMTVCFFTQLSDALPLPLQAIYACW</sequence>
<dbReference type="AlphaFoldDB" id="A0A0E9U0Y2"/>
<name>A0A0E9U0Y2_ANGAN</name>
<protein>
    <submittedName>
        <fullName evidence="1">Uncharacterized protein</fullName>
    </submittedName>
</protein>
<proteinExistence type="predicted"/>
<accession>A0A0E9U0Y2</accession>
<reference evidence="1" key="2">
    <citation type="journal article" date="2015" name="Fish Shellfish Immunol.">
        <title>Early steps in the European eel (Anguilla anguilla)-Vibrio vulnificus interaction in the gills: Role of the RtxA13 toxin.</title>
        <authorList>
            <person name="Callol A."/>
            <person name="Pajuelo D."/>
            <person name="Ebbesson L."/>
            <person name="Teles M."/>
            <person name="MacKenzie S."/>
            <person name="Amaro C."/>
        </authorList>
    </citation>
    <scope>NUCLEOTIDE SEQUENCE</scope>
</reference>
<dbReference type="EMBL" id="GBXM01049190">
    <property type="protein sequence ID" value="JAH59387.1"/>
    <property type="molecule type" value="Transcribed_RNA"/>
</dbReference>